<evidence type="ECO:0000313" key="3">
    <source>
        <dbReference type="EMBL" id="SKA89826.1"/>
    </source>
</evidence>
<dbReference type="Pfam" id="PF07627">
    <property type="entry name" value="PSCyt3"/>
    <property type="match status" value="1"/>
</dbReference>
<reference evidence="4" key="1">
    <citation type="submission" date="2017-02" db="EMBL/GenBank/DDBJ databases">
        <authorList>
            <person name="Varghese N."/>
            <person name="Submissions S."/>
        </authorList>
    </citation>
    <scope>NUCLEOTIDE SEQUENCE [LARGE SCALE GENOMIC DNA]</scope>
    <source>
        <strain evidence="4">ATCC 700200</strain>
    </source>
</reference>
<dbReference type="InterPro" id="IPR013042">
    <property type="entry name" value="DUF1592"/>
</dbReference>
<dbReference type="Pfam" id="PF07637">
    <property type="entry name" value="PSD5"/>
    <property type="match status" value="1"/>
</dbReference>
<dbReference type="InterPro" id="IPR025992">
    <property type="entry name" value="Haem-bd"/>
</dbReference>
<dbReference type="STRING" id="48467.SAMN02745166_01621"/>
<dbReference type="Pfam" id="PF07631">
    <property type="entry name" value="PSD4"/>
    <property type="match status" value="1"/>
</dbReference>
<dbReference type="InterPro" id="IPR013036">
    <property type="entry name" value="DUF1587"/>
</dbReference>
<dbReference type="EMBL" id="FUYE01000004">
    <property type="protein sequence ID" value="SKA89826.1"/>
    <property type="molecule type" value="Genomic_DNA"/>
</dbReference>
<gene>
    <name evidence="3" type="ORF">SAMN02745166_01621</name>
</gene>
<evidence type="ECO:0000313" key="4">
    <source>
        <dbReference type="Proteomes" id="UP000190774"/>
    </source>
</evidence>
<dbReference type="Pfam" id="PF07624">
    <property type="entry name" value="PSD2"/>
    <property type="match status" value="1"/>
</dbReference>
<feature type="chain" id="PRO_5013318558" description="Haem-binding domain-containing protein" evidence="1">
    <location>
        <begin position="28"/>
        <end position="884"/>
    </location>
</feature>
<dbReference type="OrthoDB" id="175242at2"/>
<dbReference type="InterPro" id="IPR013043">
    <property type="entry name" value="DUF1595"/>
</dbReference>
<dbReference type="InterPro" id="IPR013039">
    <property type="entry name" value="DUF1588"/>
</dbReference>
<evidence type="ECO:0000259" key="2">
    <source>
        <dbReference type="SMART" id="SM01235"/>
    </source>
</evidence>
<dbReference type="AlphaFoldDB" id="A0A1T4XK26"/>
<proteinExistence type="predicted"/>
<accession>A0A1T4XK26</accession>
<dbReference type="SMART" id="SM01235">
    <property type="entry name" value="Haem_bd"/>
    <property type="match status" value="1"/>
</dbReference>
<dbReference type="InterPro" id="IPR011478">
    <property type="entry name" value="DUF1585"/>
</dbReference>
<name>A0A1T4XK26_9BACT</name>
<feature type="domain" description="Haem-binding" evidence="2">
    <location>
        <begin position="18"/>
        <end position="116"/>
    </location>
</feature>
<dbReference type="Proteomes" id="UP000190774">
    <property type="component" value="Unassembled WGS sequence"/>
</dbReference>
<dbReference type="Pfam" id="PF07626">
    <property type="entry name" value="PSD3"/>
    <property type="match status" value="1"/>
</dbReference>
<keyword evidence="1" id="KW-0732">Signal</keyword>
<keyword evidence="4" id="KW-1185">Reference proteome</keyword>
<sequence length="884" mass="100463">MSSRLVVVVKTSLWLGFSSAWIGTTLAAEAKKTSSPIPEAVIAVLNQHCYDCHDADTTKGDINLAREEIDWHTGAAAKMWEKTFNVVAYQQMPPVNRVQLTPEEKQTLLGFLNTQLTQHTRFGGTLPRRLNRLEYRNSIRTVFQMPDFDLSPGFPRDTREQGFDTVSEALVLSPPLLEAYQQVAWQIADELFPPAKEKPPVKTWKAGIHDLVLSFSAATLHGDALRLASRSPDIMRSCTWPSKIEITSSGTYRMSVKTSAFRPKKGDKPMILEVRARDIAASDRSRATSFRLLKEIQVTQETPETVTFDVELYEGQTPLFRWVNAELDHEADAFAALLEERFQEPRFLAAWQEMLFPGKPRKRVSITPLRGRNGWDIFQRHYQDPNLNLADATLDNRYTQAALTMAKDPGTSRQLGDALTYYYHNNGPSLQLHQVTVEGPFKLVDGPQDLQRRNWREWNFGVRKKGETDEEFADRGLRLFLPRLFRRPVSDEIRHSYLDIAKQHWAAGHRFDEGMHLMLRSTLVSPRFLYRETNAGELDIYDLASRVAYFLTRDPPTSVIVHQARSGKLKDPAVYRATLESLLPRSPGSPMIRDFTEQWLDTRLLPEIMPDEVFGFSAEEVELAKAEVEHFFFTLLTENRPLRDFIDPDFITTSKRFAMENYGYKLTDEKRANPRSNYTTEQRKIERLPIERGGVRGGLLGQSAILMATANGVDTQPVLRGVWVLKNILGTPLPPVPNNVPALTPDTQGAKTPRELLAAHTKSASCRACHQQIDPIGFVLENFNPVGGWRDQWPAIKVKIDPSGVLPDGTRITGYPDLKRWIAQNITVFGQCLAEKLMIYATGRLPSYAERQELKQIVTQIEQDKGGFRDLLLALMESKTFRTR</sequence>
<dbReference type="RefSeq" id="WP_078812807.1">
    <property type="nucleotide sequence ID" value="NZ_FUYE01000004.1"/>
</dbReference>
<organism evidence="3 4">
    <name type="scientific">Prosthecobacter debontii</name>
    <dbReference type="NCBI Taxonomy" id="48467"/>
    <lineage>
        <taxon>Bacteria</taxon>
        <taxon>Pseudomonadati</taxon>
        <taxon>Verrucomicrobiota</taxon>
        <taxon>Verrucomicrobiia</taxon>
        <taxon>Verrucomicrobiales</taxon>
        <taxon>Verrucomicrobiaceae</taxon>
        <taxon>Prosthecobacter</taxon>
    </lineage>
</organism>
<feature type="signal peptide" evidence="1">
    <location>
        <begin position="1"/>
        <end position="27"/>
    </location>
</feature>
<protein>
    <recommendedName>
        <fullName evidence="2">Haem-binding domain-containing protein</fullName>
    </recommendedName>
</protein>
<evidence type="ECO:0000256" key="1">
    <source>
        <dbReference type="SAM" id="SignalP"/>
    </source>
</evidence>